<feature type="domain" description="HTH APSES-type" evidence="6">
    <location>
        <begin position="85"/>
        <end position="193"/>
    </location>
</feature>
<dbReference type="SUPFAM" id="SSF48403">
    <property type="entry name" value="Ankyrin repeat"/>
    <property type="match status" value="1"/>
</dbReference>
<dbReference type="Pfam" id="PF12796">
    <property type="entry name" value="Ank_2"/>
    <property type="match status" value="1"/>
</dbReference>
<evidence type="ECO:0000256" key="1">
    <source>
        <dbReference type="ARBA" id="ARBA00022737"/>
    </source>
</evidence>
<dbReference type="GO" id="GO:0033309">
    <property type="term" value="C:SBF transcription complex"/>
    <property type="evidence" value="ECO:0007669"/>
    <property type="project" value="TreeGrafter"/>
</dbReference>
<dbReference type="OrthoDB" id="6718656at2759"/>
<keyword evidence="4" id="KW-0175">Coiled coil</keyword>
<dbReference type="PROSITE" id="PS50088">
    <property type="entry name" value="ANK_REPEAT"/>
    <property type="match status" value="2"/>
</dbReference>
<dbReference type="FunCoup" id="G7E610">
    <property type="interactions" value="12"/>
</dbReference>
<evidence type="ECO:0000259" key="6">
    <source>
        <dbReference type="PROSITE" id="PS51299"/>
    </source>
</evidence>
<dbReference type="Proteomes" id="UP000009131">
    <property type="component" value="Unassembled WGS sequence"/>
</dbReference>
<keyword evidence="1" id="KW-0677">Repeat</keyword>
<dbReference type="InterPro" id="IPR002110">
    <property type="entry name" value="Ankyrin_rpt"/>
</dbReference>
<dbReference type="OMA" id="IHHAAIM"/>
<dbReference type="InterPro" id="IPR036887">
    <property type="entry name" value="HTH_APSES_sf"/>
</dbReference>
<feature type="repeat" description="ANK" evidence="3">
    <location>
        <begin position="349"/>
        <end position="381"/>
    </location>
</feature>
<dbReference type="GO" id="GO:0001228">
    <property type="term" value="F:DNA-binding transcription activator activity, RNA polymerase II-specific"/>
    <property type="evidence" value="ECO:0007669"/>
    <property type="project" value="UniProtKB-ARBA"/>
</dbReference>
<dbReference type="RefSeq" id="XP_014569214.1">
    <property type="nucleotide sequence ID" value="XM_014713728.1"/>
</dbReference>
<dbReference type="Pfam" id="PF04383">
    <property type="entry name" value="KilA-N"/>
    <property type="match status" value="1"/>
</dbReference>
<name>G7E610_MIXOS</name>
<evidence type="ECO:0000256" key="2">
    <source>
        <dbReference type="ARBA" id="ARBA00023043"/>
    </source>
</evidence>
<dbReference type="Gene3D" id="3.10.260.10">
    <property type="entry name" value="Transcription regulator HTH, APSES-type DNA-binding domain"/>
    <property type="match status" value="1"/>
</dbReference>
<dbReference type="PANTHER" id="PTHR43828">
    <property type="entry name" value="ASPARAGINASE"/>
    <property type="match status" value="1"/>
</dbReference>
<dbReference type="PANTHER" id="PTHR43828:SF15">
    <property type="entry name" value="TRANSCRIPTION FACTOR MBP1"/>
    <property type="match status" value="1"/>
</dbReference>
<dbReference type="Pfam" id="PF00023">
    <property type="entry name" value="Ank"/>
    <property type="match status" value="1"/>
</dbReference>
<evidence type="ECO:0000256" key="4">
    <source>
        <dbReference type="SAM" id="Coils"/>
    </source>
</evidence>
<gene>
    <name evidence="7" type="primary">Mo04953</name>
    <name evidence="7" type="ORF">E5Q_04953</name>
</gene>
<keyword evidence="8" id="KW-1185">Reference proteome</keyword>
<reference evidence="7 8" key="1">
    <citation type="journal article" date="2011" name="J. Gen. Appl. Microbiol.">
        <title>Draft genome sequencing of the enigmatic basidiomycete Mixia osmundae.</title>
        <authorList>
            <person name="Nishida H."/>
            <person name="Nagatsuka Y."/>
            <person name="Sugiyama J."/>
        </authorList>
    </citation>
    <scope>NUCLEOTIDE SEQUENCE [LARGE SCALE GENOMIC DNA]</scope>
    <source>
        <strain evidence="8">CBS 9802 / IAM 14324 / JCM 22182 / KY 12970</strain>
    </source>
</reference>
<dbReference type="SUPFAM" id="SSF54616">
    <property type="entry name" value="DNA-binding domain of Mlu1-box binding protein MBP1"/>
    <property type="match status" value="1"/>
</dbReference>
<dbReference type="HOGENOM" id="CLU_009666_2_0_1"/>
<accession>G7E610</accession>
<dbReference type="PROSITE" id="PS51299">
    <property type="entry name" value="HTH_APSES"/>
    <property type="match status" value="1"/>
</dbReference>
<dbReference type="AlphaFoldDB" id="G7E610"/>
<dbReference type="InterPro" id="IPR036770">
    <property type="entry name" value="Ankyrin_rpt-contain_sf"/>
</dbReference>
<evidence type="ECO:0000256" key="3">
    <source>
        <dbReference type="PROSITE-ProRule" id="PRU00023"/>
    </source>
</evidence>
<dbReference type="EMBL" id="BABT02000150">
    <property type="protein sequence ID" value="GAA98270.1"/>
    <property type="molecule type" value="Genomic_DNA"/>
</dbReference>
<reference evidence="7 8" key="2">
    <citation type="journal article" date="2012" name="Open Biol.">
        <title>Characteristics of nucleosomes and linker DNA regions on the genome of the basidiomycete Mixia osmundae revealed by mono- and dinucleosome mapping.</title>
        <authorList>
            <person name="Nishida H."/>
            <person name="Kondo S."/>
            <person name="Matsumoto T."/>
            <person name="Suzuki Y."/>
            <person name="Yoshikawa H."/>
            <person name="Taylor T.D."/>
            <person name="Sugiyama J."/>
        </authorList>
    </citation>
    <scope>NUCLEOTIDE SEQUENCE [LARGE SCALE GENOMIC DNA]</scope>
    <source>
        <strain evidence="8">CBS 9802 / IAM 14324 / JCM 22182 / KY 12970</strain>
    </source>
</reference>
<dbReference type="GO" id="GO:0030907">
    <property type="term" value="C:MBF transcription complex"/>
    <property type="evidence" value="ECO:0007669"/>
    <property type="project" value="TreeGrafter"/>
</dbReference>
<dbReference type="PROSITE" id="PS50297">
    <property type="entry name" value="ANK_REP_REGION"/>
    <property type="match status" value="2"/>
</dbReference>
<dbReference type="Gene3D" id="1.25.40.20">
    <property type="entry name" value="Ankyrin repeat-containing domain"/>
    <property type="match status" value="1"/>
</dbReference>
<proteinExistence type="predicted"/>
<dbReference type="SMART" id="SM00248">
    <property type="entry name" value="ANK"/>
    <property type="match status" value="3"/>
</dbReference>
<feature type="coiled-coil region" evidence="4">
    <location>
        <begin position="571"/>
        <end position="612"/>
    </location>
</feature>
<feature type="region of interest" description="Disordered" evidence="5">
    <location>
        <begin position="290"/>
        <end position="309"/>
    </location>
</feature>
<feature type="compositionally biased region" description="Low complexity" evidence="5">
    <location>
        <begin position="255"/>
        <end position="271"/>
    </location>
</feature>
<dbReference type="GO" id="GO:0003677">
    <property type="term" value="F:DNA binding"/>
    <property type="evidence" value="ECO:0007669"/>
    <property type="project" value="InterPro"/>
</dbReference>
<dbReference type="InterPro" id="IPR018004">
    <property type="entry name" value="KilA/APSES_HTH"/>
</dbReference>
<organism evidence="7 8">
    <name type="scientific">Mixia osmundae (strain CBS 9802 / IAM 14324 / JCM 22182 / KY 12970)</name>
    <dbReference type="NCBI Taxonomy" id="764103"/>
    <lineage>
        <taxon>Eukaryota</taxon>
        <taxon>Fungi</taxon>
        <taxon>Dikarya</taxon>
        <taxon>Basidiomycota</taxon>
        <taxon>Pucciniomycotina</taxon>
        <taxon>Mixiomycetes</taxon>
        <taxon>Mixiales</taxon>
        <taxon>Mixiaceae</taxon>
        <taxon>Mixia</taxon>
    </lineage>
</organism>
<sequence>MLLALLKPRRTSPTGLNTLFDLLERQRRAKDSLSIPLRRIPGGLGQVRKDCTLRHLLHRLRKLHPVGSELPVVSVYTLIMSNATIFKATYSNVPVYEMPCKSVPVMRRRVDNWVNATQILKVAGFDKPQRTRVLEREVQKAIHEKIQGGYGKYQGTWIPMERGVALAQQYGVIALLQPIFDFQPTGDSPPLAPKHLTAPPSRPKRKADTPLDGSIPRPRQKRTTHGDPADSDSDIPIMPNLPRAGRMPGSDDHSLSPSPSDHSSTSQTPSPLDGHYTDYDMHGNAVSAERRRPGYTDHNGNHQGHQSAGGPVRYARLILDYFVSESSHIPSFLLAPPADFDPNVVIDDDGHTALHWACAMGRIRIVKLLLTAGADIFRANAMGQTALMRSVMFTNNYDLRKFPELFELLHRSTINIDRHDRTVFHYVVDIALQKGKTHAARYYAEAILNRLSSYPREVADILNFQDLDGETALTMAARARSKRLVKILVDHGGNLQLANRDGKTAEDYILEDERFRSASVGPGGVAPGFPGLNGYNPTLHSSEAAQRAANQAIPQSAELLGSLANSFDAELDEKDRDLNQAQSLLTNINHQVAESQAEINQLKSEASGLDDAKRLEASLSDELQNKMGKRFRLGWERYVLQEEGRQKDSQIGTAQDADLDAIASVPDSPDQIAQDCAALRQEIATLQDSRRKMFADYVKLTAEAGTGNKMADYRKLIAMGCGVNVNQVNDVLGSLADALDSQIAAPAQA</sequence>
<evidence type="ECO:0000313" key="8">
    <source>
        <dbReference type="Proteomes" id="UP000009131"/>
    </source>
</evidence>
<feature type="repeat" description="ANK" evidence="3">
    <location>
        <begin position="468"/>
        <end position="500"/>
    </location>
</feature>
<evidence type="ECO:0000256" key="5">
    <source>
        <dbReference type="SAM" id="MobiDB-lite"/>
    </source>
</evidence>
<feature type="region of interest" description="Disordered" evidence="5">
    <location>
        <begin position="185"/>
        <end position="280"/>
    </location>
</feature>
<dbReference type="Gene3D" id="1.10.287.1490">
    <property type="match status" value="1"/>
</dbReference>
<dbReference type="InterPro" id="IPR003163">
    <property type="entry name" value="Tscrpt_reg_HTH_APSES-type"/>
</dbReference>
<dbReference type="InParanoid" id="G7E610"/>
<dbReference type="SMART" id="SM01252">
    <property type="entry name" value="KilA-N"/>
    <property type="match status" value="1"/>
</dbReference>
<dbReference type="InterPro" id="IPR051642">
    <property type="entry name" value="SWI6-like"/>
</dbReference>
<dbReference type="STRING" id="764103.G7E610"/>
<dbReference type="eggNOG" id="KOG4177">
    <property type="taxonomic scope" value="Eukaryota"/>
</dbReference>
<keyword evidence="2 3" id="KW-0040">ANK repeat</keyword>
<evidence type="ECO:0000313" key="7">
    <source>
        <dbReference type="EMBL" id="GAA98270.1"/>
    </source>
</evidence>
<dbReference type="FunFam" id="3.10.260.10:FF:000001">
    <property type="entry name" value="APSES transcription factor (MbpA)"/>
    <property type="match status" value="1"/>
</dbReference>
<dbReference type="FunFam" id="1.25.40.20:FF:000238">
    <property type="entry name" value="Unplaced genomic scaffold supercont1.20, whole genome shotgun sequence"/>
    <property type="match status" value="1"/>
</dbReference>
<protein>
    <recommendedName>
        <fullName evidence="6">HTH APSES-type domain-containing protein</fullName>
    </recommendedName>
</protein>
<comment type="caution">
    <text evidence="7">The sequence shown here is derived from an EMBL/GenBank/DDBJ whole genome shotgun (WGS) entry which is preliminary data.</text>
</comment>